<proteinExistence type="predicted"/>
<evidence type="ECO:0000256" key="1">
    <source>
        <dbReference type="SAM" id="MobiDB-lite"/>
    </source>
</evidence>
<accession>A0A6J4KU72</accession>
<feature type="compositionally biased region" description="Basic and acidic residues" evidence="1">
    <location>
        <begin position="32"/>
        <end position="44"/>
    </location>
</feature>
<dbReference type="EMBL" id="CADCTX010000369">
    <property type="protein sequence ID" value="CAA9315476.1"/>
    <property type="molecule type" value="Genomic_DNA"/>
</dbReference>
<sequence length="58" mass="6188">MRALTGSGAAPSRVPSGRSTSQRGHSRPARGTADRTRFPLERGLGRSGPSSRKRPVRC</sequence>
<organism evidence="2">
    <name type="scientific">uncultured Gemmatimonadaceae bacterium</name>
    <dbReference type="NCBI Taxonomy" id="246130"/>
    <lineage>
        <taxon>Bacteria</taxon>
        <taxon>Pseudomonadati</taxon>
        <taxon>Gemmatimonadota</taxon>
        <taxon>Gemmatimonadia</taxon>
        <taxon>Gemmatimonadales</taxon>
        <taxon>Gemmatimonadaceae</taxon>
        <taxon>environmental samples</taxon>
    </lineage>
</organism>
<reference evidence="2" key="1">
    <citation type="submission" date="2020-02" db="EMBL/GenBank/DDBJ databases">
        <authorList>
            <person name="Meier V. D."/>
        </authorList>
    </citation>
    <scope>NUCLEOTIDE SEQUENCE</scope>
    <source>
        <strain evidence="2">AVDCRST_MAG40</strain>
    </source>
</reference>
<dbReference type="AlphaFoldDB" id="A0A6J4KU72"/>
<evidence type="ECO:0000313" key="2">
    <source>
        <dbReference type="EMBL" id="CAA9315476.1"/>
    </source>
</evidence>
<feature type="region of interest" description="Disordered" evidence="1">
    <location>
        <begin position="1"/>
        <end position="58"/>
    </location>
</feature>
<name>A0A6J4KU72_9BACT</name>
<protein>
    <submittedName>
        <fullName evidence="2">Uncharacterized protein</fullName>
    </submittedName>
</protein>
<gene>
    <name evidence="2" type="ORF">AVDCRST_MAG40-1210</name>
</gene>